<dbReference type="RefSeq" id="WP_212520259.1">
    <property type="nucleotide sequence ID" value="NZ_JAGSOH010000075.1"/>
</dbReference>
<organism evidence="3 4">
    <name type="scientific">Actinospica acidithermotolerans</name>
    <dbReference type="NCBI Taxonomy" id="2828514"/>
    <lineage>
        <taxon>Bacteria</taxon>
        <taxon>Bacillati</taxon>
        <taxon>Actinomycetota</taxon>
        <taxon>Actinomycetes</taxon>
        <taxon>Catenulisporales</taxon>
        <taxon>Actinospicaceae</taxon>
        <taxon>Actinospica</taxon>
    </lineage>
</organism>
<dbReference type="Proteomes" id="UP000676325">
    <property type="component" value="Unassembled WGS sequence"/>
</dbReference>
<reference evidence="3" key="1">
    <citation type="submission" date="2021-04" db="EMBL/GenBank/DDBJ databases">
        <title>Genome based classification of Actinospica acidithermotolerans sp. nov., an actinobacterium isolated from an Indonesian hot spring.</title>
        <authorList>
            <person name="Kusuma A.B."/>
            <person name="Putra K.E."/>
            <person name="Nafisah S."/>
            <person name="Loh J."/>
            <person name="Nouioui I."/>
            <person name="Goodfellow M."/>
        </authorList>
    </citation>
    <scope>NUCLEOTIDE SEQUENCE</scope>
    <source>
        <strain evidence="3">MGRD01-02</strain>
    </source>
</reference>
<keyword evidence="4" id="KW-1185">Reference proteome</keyword>
<dbReference type="PANTHER" id="PTHR35585">
    <property type="entry name" value="HHE DOMAIN PROTEIN (AFU_ORTHOLOGUE AFUA_4G00730)"/>
    <property type="match status" value="1"/>
</dbReference>
<dbReference type="EMBL" id="JAGSOH010000075">
    <property type="protein sequence ID" value="MBR7829122.1"/>
    <property type="molecule type" value="Genomic_DNA"/>
</dbReference>
<evidence type="ECO:0000313" key="4">
    <source>
        <dbReference type="Proteomes" id="UP000676325"/>
    </source>
</evidence>
<dbReference type="AlphaFoldDB" id="A0A941IKN8"/>
<dbReference type="PANTHER" id="PTHR35585:SF1">
    <property type="entry name" value="HHE DOMAIN PROTEIN (AFU_ORTHOLOGUE AFUA_4G00730)"/>
    <property type="match status" value="1"/>
</dbReference>
<evidence type="ECO:0000313" key="3">
    <source>
        <dbReference type="EMBL" id="MBR7829122.1"/>
    </source>
</evidence>
<protein>
    <submittedName>
        <fullName evidence="3">Hemerythrin domain-containing protein</fullName>
    </submittedName>
</protein>
<evidence type="ECO:0000259" key="2">
    <source>
        <dbReference type="Pfam" id="PF01814"/>
    </source>
</evidence>
<name>A0A941IKN8_9ACTN</name>
<proteinExistence type="predicted"/>
<dbReference type="Gene3D" id="1.20.120.520">
    <property type="entry name" value="nmb1532 protein domain like"/>
    <property type="match status" value="1"/>
</dbReference>
<comment type="caution">
    <text evidence="3">The sequence shown here is derived from an EMBL/GenBank/DDBJ whole genome shotgun (WGS) entry which is preliminary data.</text>
</comment>
<accession>A0A941IKN8</accession>
<feature type="region of interest" description="Disordered" evidence="1">
    <location>
        <begin position="125"/>
        <end position="193"/>
    </location>
</feature>
<gene>
    <name evidence="3" type="ORF">KDK95_22635</name>
</gene>
<dbReference type="InterPro" id="IPR012312">
    <property type="entry name" value="Hemerythrin-like"/>
</dbReference>
<dbReference type="Pfam" id="PF01814">
    <property type="entry name" value="Hemerythrin"/>
    <property type="match status" value="1"/>
</dbReference>
<sequence>MSLMGEADNERARAERLPEGSVIAVLLAQHARIREQFAAVQVAPPAQRQEPFDRLREMLAVHEAAEEIVVRPVSRKDAGAQIAAARNDEEKQAAKVLAEMEGMDSSSDEFAARLNALAAAVSEHAEHEETEEFPALQNAHTDQELAALGEKLLKAERTAPTHPHPSTAGSPMAQRVAGPFAAMLDRARDSYRS</sequence>
<evidence type="ECO:0000256" key="1">
    <source>
        <dbReference type="SAM" id="MobiDB-lite"/>
    </source>
</evidence>
<feature type="domain" description="Hemerythrin-like" evidence="2">
    <location>
        <begin position="22"/>
        <end position="136"/>
    </location>
</feature>